<keyword evidence="3" id="KW-1185">Reference proteome</keyword>
<dbReference type="SUPFAM" id="SSF143422">
    <property type="entry name" value="Transposase IS200-like"/>
    <property type="match status" value="1"/>
</dbReference>
<dbReference type="InterPro" id="IPR052715">
    <property type="entry name" value="RAYT_transposase"/>
</dbReference>
<feature type="domain" description="Transposase IS200-like" evidence="1">
    <location>
        <begin position="18"/>
        <end position="150"/>
    </location>
</feature>
<dbReference type="InterPro" id="IPR002686">
    <property type="entry name" value="Transposase_17"/>
</dbReference>
<dbReference type="InterPro" id="IPR036515">
    <property type="entry name" value="Transposase_17_sf"/>
</dbReference>
<dbReference type="PANTHER" id="PTHR36966:SF1">
    <property type="entry name" value="REP-ASSOCIATED TYROSINE TRANSPOSASE"/>
    <property type="match status" value="1"/>
</dbReference>
<reference evidence="2 3" key="1">
    <citation type="submission" date="2024-03" db="EMBL/GenBank/DDBJ databases">
        <title>High-quality draft genome sequence of Oceanobacter sp. wDCs-4.</title>
        <authorList>
            <person name="Dong C."/>
        </authorList>
    </citation>
    <scope>NUCLEOTIDE SEQUENCE [LARGE SCALE GENOMIC DNA]</scope>
    <source>
        <strain evidence="3">wDCs-4</strain>
    </source>
</reference>
<evidence type="ECO:0000259" key="1">
    <source>
        <dbReference type="SMART" id="SM01321"/>
    </source>
</evidence>
<sequence>MSDLPSRKRMRLPHHDYSSAGDYFITICSQNRLALFANTYGNSIRINPAGRMLAACWSNIPEYFDGVTSQDFVVMPNHIHGILTLSEQCPHQLWDIVRRYKTFTTRQYIIGVRHHGWVTFPGRLWQSRFWDHVIRDEDDRLRIREYIQNNPAKWLEDTLYVP</sequence>
<organism evidence="2 3">
    <name type="scientific">Oceanobacter antarcticus</name>
    <dbReference type="NCBI Taxonomy" id="3133425"/>
    <lineage>
        <taxon>Bacteria</taxon>
        <taxon>Pseudomonadati</taxon>
        <taxon>Pseudomonadota</taxon>
        <taxon>Gammaproteobacteria</taxon>
        <taxon>Oceanospirillales</taxon>
        <taxon>Oceanospirillaceae</taxon>
        <taxon>Oceanobacter</taxon>
    </lineage>
</organism>
<evidence type="ECO:0000313" key="2">
    <source>
        <dbReference type="EMBL" id="MFK4751004.1"/>
    </source>
</evidence>
<accession>A0ABW8NDI1</accession>
<dbReference type="PANTHER" id="PTHR36966">
    <property type="entry name" value="REP-ASSOCIATED TYROSINE TRANSPOSASE"/>
    <property type="match status" value="1"/>
</dbReference>
<protein>
    <submittedName>
        <fullName evidence="2">Transposase</fullName>
    </submittedName>
</protein>
<name>A0ABW8NDI1_9GAMM</name>
<dbReference type="SMART" id="SM01321">
    <property type="entry name" value="Y1_Tnp"/>
    <property type="match status" value="1"/>
</dbReference>
<evidence type="ECO:0000313" key="3">
    <source>
        <dbReference type="Proteomes" id="UP001620597"/>
    </source>
</evidence>
<proteinExistence type="predicted"/>
<comment type="caution">
    <text evidence="2">The sequence shown here is derived from an EMBL/GenBank/DDBJ whole genome shotgun (WGS) entry which is preliminary data.</text>
</comment>
<gene>
    <name evidence="2" type="ORF">WG929_01150</name>
</gene>
<dbReference type="Gene3D" id="3.30.70.1290">
    <property type="entry name" value="Transposase IS200-like"/>
    <property type="match status" value="1"/>
</dbReference>
<dbReference type="Proteomes" id="UP001620597">
    <property type="component" value="Unassembled WGS sequence"/>
</dbReference>
<dbReference type="RefSeq" id="WP_416204539.1">
    <property type="nucleotide sequence ID" value="NZ_JBBKTX010000001.1"/>
</dbReference>
<dbReference type="EMBL" id="JBBKTX010000001">
    <property type="protein sequence ID" value="MFK4751004.1"/>
    <property type="molecule type" value="Genomic_DNA"/>
</dbReference>